<dbReference type="OrthoDB" id="9802448at2"/>
<feature type="domain" description="DNA mismatch repair proteins mutS family" evidence="11">
    <location>
        <begin position="685"/>
        <end position="701"/>
    </location>
</feature>
<dbReference type="PIRSF" id="PIRSF037677">
    <property type="entry name" value="DNA_mis_repair_Msh6"/>
    <property type="match status" value="1"/>
</dbReference>
<keyword evidence="6 9" id="KW-0238">DNA-binding</keyword>
<dbReference type="InterPro" id="IPR036187">
    <property type="entry name" value="DNA_mismatch_repair_MutS_sf"/>
</dbReference>
<dbReference type="GO" id="GO:0005829">
    <property type="term" value="C:cytosol"/>
    <property type="evidence" value="ECO:0007669"/>
    <property type="project" value="TreeGrafter"/>
</dbReference>
<dbReference type="InterPro" id="IPR045076">
    <property type="entry name" value="MutS"/>
</dbReference>
<dbReference type="HAMAP" id="MF_00096">
    <property type="entry name" value="MutS"/>
    <property type="match status" value="1"/>
</dbReference>
<dbReference type="NCBIfam" id="NF003810">
    <property type="entry name" value="PRK05399.1"/>
    <property type="match status" value="1"/>
</dbReference>
<evidence type="ECO:0000259" key="11">
    <source>
        <dbReference type="PROSITE" id="PS00486"/>
    </source>
</evidence>
<dbReference type="InterPro" id="IPR005748">
    <property type="entry name" value="DNA_mismatch_repair_MutS"/>
</dbReference>
<dbReference type="GO" id="GO:0030983">
    <property type="term" value="F:mismatched DNA binding"/>
    <property type="evidence" value="ECO:0007669"/>
    <property type="project" value="InterPro"/>
</dbReference>
<dbReference type="InterPro" id="IPR007860">
    <property type="entry name" value="DNA_mmatch_repair_MutS_con_dom"/>
</dbReference>
<dbReference type="Gene3D" id="3.40.50.300">
    <property type="entry name" value="P-loop containing nucleotide triphosphate hydrolases"/>
    <property type="match status" value="1"/>
</dbReference>
<keyword evidence="5 9" id="KW-0067">ATP-binding</keyword>
<evidence type="ECO:0000313" key="12">
    <source>
        <dbReference type="EMBL" id="TLQ49166.1"/>
    </source>
</evidence>
<dbReference type="Pfam" id="PF00488">
    <property type="entry name" value="MutS_V"/>
    <property type="match status" value="1"/>
</dbReference>
<dbReference type="CDD" id="cd03284">
    <property type="entry name" value="ABC_MutS1"/>
    <property type="match status" value="1"/>
</dbReference>
<keyword evidence="4 9" id="KW-0227">DNA damage</keyword>
<dbReference type="GO" id="GO:0003684">
    <property type="term" value="F:damaged DNA binding"/>
    <property type="evidence" value="ECO:0007669"/>
    <property type="project" value="UniProtKB-UniRule"/>
</dbReference>
<dbReference type="SMART" id="SM00533">
    <property type="entry name" value="MUTSd"/>
    <property type="match status" value="1"/>
</dbReference>
<dbReference type="SUPFAM" id="SSF55271">
    <property type="entry name" value="DNA repair protein MutS, domain I"/>
    <property type="match status" value="1"/>
</dbReference>
<dbReference type="InterPro" id="IPR007695">
    <property type="entry name" value="DNA_mismatch_repair_MutS-lik_N"/>
</dbReference>
<organism evidence="12 13">
    <name type="scientific">Ruoffia tabacinasalis</name>
    <dbReference type="NCBI Taxonomy" id="87458"/>
    <lineage>
        <taxon>Bacteria</taxon>
        <taxon>Bacillati</taxon>
        <taxon>Bacillota</taxon>
        <taxon>Bacilli</taxon>
        <taxon>Lactobacillales</taxon>
        <taxon>Aerococcaceae</taxon>
        <taxon>Ruoffia</taxon>
    </lineage>
</organism>
<dbReference type="PANTHER" id="PTHR11361">
    <property type="entry name" value="DNA MISMATCH REPAIR PROTEIN MUTS FAMILY MEMBER"/>
    <property type="match status" value="1"/>
</dbReference>
<evidence type="ECO:0000256" key="4">
    <source>
        <dbReference type="ARBA" id="ARBA00022763"/>
    </source>
</evidence>
<comment type="similarity">
    <text evidence="1 9 10">Belongs to the DNA mismatch repair MutS family.</text>
</comment>
<dbReference type="InterPro" id="IPR027417">
    <property type="entry name" value="P-loop_NTPase"/>
</dbReference>
<evidence type="ECO:0000256" key="5">
    <source>
        <dbReference type="ARBA" id="ARBA00022840"/>
    </source>
</evidence>
<dbReference type="Pfam" id="PF01624">
    <property type="entry name" value="MutS_I"/>
    <property type="match status" value="1"/>
</dbReference>
<evidence type="ECO:0000256" key="2">
    <source>
        <dbReference type="ARBA" id="ARBA00021982"/>
    </source>
</evidence>
<evidence type="ECO:0000256" key="9">
    <source>
        <dbReference type="HAMAP-Rule" id="MF_00096"/>
    </source>
</evidence>
<comment type="function">
    <text evidence="8 9">This protein is involved in the repair of mismatches in DNA. It is possible that it carries out the mismatch recognition step. This protein has a weak ATPase activity.</text>
</comment>
<dbReference type="GO" id="GO:0006298">
    <property type="term" value="P:mismatch repair"/>
    <property type="evidence" value="ECO:0007669"/>
    <property type="project" value="UniProtKB-UniRule"/>
</dbReference>
<dbReference type="FunFam" id="3.40.1170.10:FF:000001">
    <property type="entry name" value="DNA mismatch repair protein MutS"/>
    <property type="match status" value="1"/>
</dbReference>
<proteinExistence type="inferred from homology"/>
<dbReference type="AlphaFoldDB" id="A0A5R9EFH7"/>
<dbReference type="InterPro" id="IPR007696">
    <property type="entry name" value="DNA_mismatch_repair_MutS_core"/>
</dbReference>
<dbReference type="InterPro" id="IPR000432">
    <property type="entry name" value="DNA_mismatch_repair_MutS_C"/>
</dbReference>
<dbReference type="InterPro" id="IPR036678">
    <property type="entry name" value="MutS_con_dom_sf"/>
</dbReference>
<reference evidence="12 13" key="1">
    <citation type="submission" date="2019-05" db="EMBL/GenBank/DDBJ databases">
        <title>The metagenome of a microbial culture collection derived from dairy environment covers the genomic content of the human microbiome.</title>
        <authorList>
            <person name="Roder T."/>
            <person name="Wuthrich D."/>
            <person name="Sattari Z."/>
            <person name="Von Ah U."/>
            <person name="Bar C."/>
            <person name="Ronchi F."/>
            <person name="Macpherson A.J."/>
            <person name="Ganal-Vonarburg S.C."/>
            <person name="Bruggmann R."/>
            <person name="Vergeres G."/>
        </authorList>
    </citation>
    <scope>NUCLEOTIDE SEQUENCE [LARGE SCALE GENOMIC DNA]</scope>
    <source>
        <strain evidence="12 13">FAM 24227</strain>
    </source>
</reference>
<dbReference type="EMBL" id="VBSP01000003">
    <property type="protein sequence ID" value="TLQ49166.1"/>
    <property type="molecule type" value="Genomic_DNA"/>
</dbReference>
<dbReference type="InterPro" id="IPR016151">
    <property type="entry name" value="DNA_mismatch_repair_MutS_N"/>
</dbReference>
<evidence type="ECO:0000256" key="3">
    <source>
        <dbReference type="ARBA" id="ARBA00022741"/>
    </source>
</evidence>
<dbReference type="SMART" id="SM00534">
    <property type="entry name" value="MUTSac"/>
    <property type="match status" value="1"/>
</dbReference>
<evidence type="ECO:0000313" key="13">
    <source>
        <dbReference type="Proteomes" id="UP000306420"/>
    </source>
</evidence>
<dbReference type="NCBIfam" id="TIGR01070">
    <property type="entry name" value="mutS1"/>
    <property type="match status" value="1"/>
</dbReference>
<dbReference type="RefSeq" id="WP_138403697.1">
    <property type="nucleotide sequence ID" value="NZ_VBSP01000003.1"/>
</dbReference>
<evidence type="ECO:0000256" key="7">
    <source>
        <dbReference type="ARBA" id="ARBA00023204"/>
    </source>
</evidence>
<dbReference type="Pfam" id="PF05190">
    <property type="entry name" value="MutS_IV"/>
    <property type="match status" value="1"/>
</dbReference>
<accession>A0A5R9EFH7</accession>
<dbReference type="GO" id="GO:0140664">
    <property type="term" value="F:ATP-dependent DNA damage sensor activity"/>
    <property type="evidence" value="ECO:0007669"/>
    <property type="project" value="InterPro"/>
</dbReference>
<dbReference type="InterPro" id="IPR007861">
    <property type="entry name" value="DNA_mismatch_repair_MutS_clamp"/>
</dbReference>
<dbReference type="Pfam" id="PF05192">
    <property type="entry name" value="MutS_III"/>
    <property type="match status" value="1"/>
</dbReference>
<dbReference type="SUPFAM" id="SSF48334">
    <property type="entry name" value="DNA repair protein MutS, domain III"/>
    <property type="match status" value="1"/>
</dbReference>
<keyword evidence="7 9" id="KW-0234">DNA repair</keyword>
<dbReference type="Gene3D" id="3.40.1170.10">
    <property type="entry name" value="DNA repair protein MutS, domain I"/>
    <property type="match status" value="1"/>
</dbReference>
<dbReference type="InterPro" id="IPR017261">
    <property type="entry name" value="DNA_mismatch_repair_MutS/MSH"/>
</dbReference>
<dbReference type="Gene3D" id="3.30.420.110">
    <property type="entry name" value="MutS, connector domain"/>
    <property type="match status" value="1"/>
</dbReference>
<dbReference type="SUPFAM" id="SSF52540">
    <property type="entry name" value="P-loop containing nucleoside triphosphate hydrolases"/>
    <property type="match status" value="1"/>
</dbReference>
<evidence type="ECO:0000256" key="1">
    <source>
        <dbReference type="ARBA" id="ARBA00006271"/>
    </source>
</evidence>
<evidence type="ECO:0000256" key="8">
    <source>
        <dbReference type="ARBA" id="ARBA00024647"/>
    </source>
</evidence>
<dbReference type="SUPFAM" id="SSF53150">
    <property type="entry name" value="DNA repair protein MutS, domain II"/>
    <property type="match status" value="1"/>
</dbReference>
<name>A0A5R9EFH7_9LACT</name>
<dbReference type="Proteomes" id="UP000306420">
    <property type="component" value="Unassembled WGS sequence"/>
</dbReference>
<dbReference type="FunFam" id="1.10.1420.10:FF:000001">
    <property type="entry name" value="DNA mismatch repair protein MutS"/>
    <property type="match status" value="1"/>
</dbReference>
<dbReference type="PANTHER" id="PTHR11361:SF34">
    <property type="entry name" value="DNA MISMATCH REPAIR PROTEIN MSH1, MITOCHONDRIAL"/>
    <property type="match status" value="1"/>
</dbReference>
<evidence type="ECO:0000256" key="10">
    <source>
        <dbReference type="RuleBase" id="RU003756"/>
    </source>
</evidence>
<evidence type="ECO:0000256" key="6">
    <source>
        <dbReference type="ARBA" id="ARBA00023125"/>
    </source>
</evidence>
<keyword evidence="3 9" id="KW-0547">Nucleotide-binding</keyword>
<protein>
    <recommendedName>
        <fullName evidence="2 9">DNA mismatch repair protein MutS</fullName>
    </recommendedName>
</protein>
<feature type="binding site" evidence="9">
    <location>
        <begin position="611"/>
        <end position="618"/>
    </location>
    <ligand>
        <name>ATP</name>
        <dbReference type="ChEBI" id="CHEBI:30616"/>
    </ligand>
</feature>
<dbReference type="PROSITE" id="PS00486">
    <property type="entry name" value="DNA_MISMATCH_REPAIR_2"/>
    <property type="match status" value="1"/>
</dbReference>
<dbReference type="FunFam" id="3.40.50.300:FF:000870">
    <property type="entry name" value="MutS protein homolog 4"/>
    <property type="match status" value="1"/>
</dbReference>
<gene>
    <name evidence="9 12" type="primary">mutS</name>
    <name evidence="12" type="ORF">FEZ33_01890</name>
</gene>
<comment type="caution">
    <text evidence="12">The sequence shown here is derived from an EMBL/GenBank/DDBJ whole genome shotgun (WGS) entry which is preliminary data.</text>
</comment>
<dbReference type="Pfam" id="PF05188">
    <property type="entry name" value="MutS_II"/>
    <property type="match status" value="1"/>
</dbReference>
<dbReference type="GO" id="GO:0005524">
    <property type="term" value="F:ATP binding"/>
    <property type="evidence" value="ECO:0007669"/>
    <property type="project" value="UniProtKB-UniRule"/>
</dbReference>
<sequence>MAKKTKQTPMMEQYLKIKESYPDAFLFYRLGDFYELFHEDAIQASKILEITLTSRNKNADNPIPMCGVPYHSSTEYIKRLIEAGYKVAICEQMEDPKQAKGMVKREVVRVVTPGTILEDDAIPTKENNYLACIHIGDKGYYLSYIDISTGELYLTKTTIWNQLVNEVKGINPSEVIVDSKIDAELLDKLKQHLGSFFTLFESNHEITNSWKIADPTNDELMNLNMLYGYLESIYITNLDHIKEVERYELSSYMQMNYYAKSQLELTRSLRSQKKKGSLLDLIDKTKTAMGGRKLHQWLDKPLLDMNDLTDRHQKVENLMGFYFERVDLMDSLSQIYDLERLVTKISLGNATARDLNQLRNSLQGIPRINKILEVINNHLAHDVNSTPFKLLDEYKPLLEYVDSVLVDDPPISITEGNIIKDKVNEQLDTYRDALENGQKWLSELQKREREQTGLKTLKVGYNKVFGYYIEISRLQAANFNDDRYIRKQTLTNAERYITEELKEIEATILGAQEKSTSLEYDLFIALREHVAKYVSGLQELAHEVATLDVLVNFANISESEDYVRAELTHEAKRIELEDSRHPVVESLIGKANFVPNSLSADDDRSLFLLTGPNMSGKSTFMRQIAFCIILNQIGCFVPAKRAKLPIVDKIFTRIGSSDDTTSGQSTFMVEMMETNVALEEATENSLLLFDEIGRGTATFDGMALAEAIIKYIAKNVKALTIFSTHYHELTELDKSIDEVKNIHVGAQEYEGNLIFLHKVLDGPADKSYGIHVAKLAGLPESVLEESQEILVELESNAKNLRESGAVQLDLFAEREVELVQEKVPDNIQSIMDDLRSLNINQMTPIEAMQKLYEWHQEL</sequence>
<dbReference type="Gene3D" id="1.10.1420.10">
    <property type="match status" value="2"/>
</dbReference>